<dbReference type="AlphaFoldDB" id="A0A8C4ZFR8"/>
<evidence type="ECO:0000256" key="9">
    <source>
        <dbReference type="ARBA" id="ARBA00022989"/>
    </source>
</evidence>
<keyword evidence="12 24" id="KW-0472">Membrane</keyword>
<evidence type="ECO:0000256" key="3">
    <source>
        <dbReference type="ARBA" id="ARBA00008919"/>
    </source>
</evidence>
<evidence type="ECO:0000256" key="12">
    <source>
        <dbReference type="ARBA" id="ARBA00023136"/>
    </source>
</evidence>
<dbReference type="Ensembl" id="ENSGMOT00000014275.2">
    <property type="protein sequence ID" value="ENSGMOP00000013912.2"/>
    <property type="gene ID" value="ENSGMOG00000013006.2"/>
</dbReference>
<feature type="domain" description="Fucosyltransferase C-terminal" evidence="25">
    <location>
        <begin position="186"/>
        <end position="362"/>
    </location>
</feature>
<dbReference type="InterPro" id="IPR031481">
    <property type="entry name" value="Glyco_tran_10_N"/>
</dbReference>
<evidence type="ECO:0000256" key="1">
    <source>
        <dbReference type="ARBA" id="ARBA00004922"/>
    </source>
</evidence>
<evidence type="ECO:0000256" key="11">
    <source>
        <dbReference type="ARBA" id="ARBA00023098"/>
    </source>
</evidence>
<comment type="catalytic activity">
    <reaction evidence="16">
        <text>alpha-D-galactosyl-(1-&gt;3)-beta-D-galactosyl-(1-&gt;4)-N-acetyl-beta-D-glucosaminyl-(1-&gt;3)-beta-D-galactosyl-(1-&gt;4)-beta-D-glucosyl-(1&lt;-&gt;1')-ceramide + GDP-beta-L-fucose = a neolactoside IV(3)-alpha-Gal,III(3)-alpha-Fuc-nLc4Cer + GDP + H(+)</text>
        <dbReference type="Rhea" id="RHEA:48380"/>
        <dbReference type="ChEBI" id="CHEBI:15378"/>
        <dbReference type="ChEBI" id="CHEBI:57273"/>
        <dbReference type="ChEBI" id="CHEBI:58189"/>
        <dbReference type="ChEBI" id="CHEBI:90380"/>
        <dbReference type="ChEBI" id="CHEBI:90381"/>
    </reaction>
    <physiologicalReaction direction="left-to-right" evidence="16">
        <dbReference type="Rhea" id="RHEA:48381"/>
    </physiologicalReaction>
</comment>
<dbReference type="InterPro" id="IPR055270">
    <property type="entry name" value="Glyco_tran_10_C"/>
</dbReference>
<comment type="catalytic activity">
    <reaction evidence="18">
        <text>alpha-N-glycoloylneuraminosyl-(2-&gt;3)-beta-D-galactosyl-(1-&gt;4)-N-acetyl-beta-D-glucosaminyl-(1-&gt;3)-beta-D-galactosyl-(1-&gt;4)-N-acetyl-beta-D-glucosaminyl-(1-&gt;3)-beta-D-galactosyl-(1-&gt;4)-beta-D-glucosyl-(1&lt;-&gt;1')-ceramide + GDP-beta-L-fucose = alpha-N-glycoloylneuraminosyl-(2-&gt;3)-beta-D-galactosyl-(1-&gt;4)-N-acetyl-beta-D-glucosaminyl-(1-&gt;3)-beta-D-galactosyl-(1-&gt;4)-[alpha-L-fucosyl-(1-&gt;3)]-N-acetyl-beta-D-glucosaminyl-(1-&gt;3)-beta-D-galactosyl-(1-&gt;4)-beta-D-glucosyl-(1&lt;-&gt;1')-ceramide + GDP + H(+)</text>
        <dbReference type="Rhea" id="RHEA:48388"/>
        <dbReference type="ChEBI" id="CHEBI:15378"/>
        <dbReference type="ChEBI" id="CHEBI:57273"/>
        <dbReference type="ChEBI" id="CHEBI:58189"/>
        <dbReference type="ChEBI" id="CHEBI:90383"/>
        <dbReference type="ChEBI" id="CHEBI:90384"/>
    </reaction>
    <physiologicalReaction direction="left-to-right" evidence="18">
        <dbReference type="Rhea" id="RHEA:48389"/>
    </physiologicalReaction>
</comment>
<dbReference type="OrthoDB" id="427096at2759"/>
<dbReference type="GO" id="GO:0017083">
    <property type="term" value="F:4-galactosyl-N-acetylglucosaminide 3-alpha-L-fucosyltransferase activity"/>
    <property type="evidence" value="ECO:0007669"/>
    <property type="project" value="UniProtKB-EC"/>
</dbReference>
<reference evidence="27" key="2">
    <citation type="submission" date="2025-09" db="UniProtKB">
        <authorList>
            <consortium name="Ensembl"/>
        </authorList>
    </citation>
    <scope>IDENTIFICATION</scope>
</reference>
<comment type="catalytic activity">
    <reaction evidence="23">
        <text>an alpha-L-Fuc-(1-&gt;2)-beta-D-Gal-(1-&gt;4)-beta-D-GlcNAc derivative + GDP-beta-L-fucose = an alpha-L-Fuc-(1-&gt;2)-beta-D-Gal-(1-&gt;4)-[alpha-L-Fuc-(1-&gt;3)]-beta-D-GlcNAc derivative + GDP + H(+)</text>
        <dbReference type="Rhea" id="RHEA:77191"/>
        <dbReference type="ChEBI" id="CHEBI:15378"/>
        <dbReference type="ChEBI" id="CHEBI:57273"/>
        <dbReference type="ChEBI" id="CHEBI:58189"/>
        <dbReference type="ChEBI" id="CHEBI:133510"/>
        <dbReference type="ChEBI" id="CHEBI:195560"/>
    </reaction>
    <physiologicalReaction direction="left-to-right" evidence="23">
        <dbReference type="Rhea" id="RHEA:77192"/>
    </physiologicalReaction>
</comment>
<comment type="catalytic activity">
    <reaction evidence="22">
        <text>beta-D-Gal-(1-&gt;4)-beta-D-GlcNAc-(1-&gt;3)-beta-D-Gal-(1-&gt;4)-D-Glc + GDP-beta-L-fucose = beta-D-Gal-(1-&gt;4)-[alpha-L-Fuc-(1-&gt;3)]-beta-D-GlcNAc-(1-&gt;3)-beta-D-Gal-(1-&gt;4)-D-Glc + GDP + H(+)</text>
        <dbReference type="Rhea" id="RHEA:77187"/>
        <dbReference type="ChEBI" id="CHEBI:15378"/>
        <dbReference type="ChEBI" id="CHEBI:57273"/>
        <dbReference type="ChEBI" id="CHEBI:58189"/>
        <dbReference type="ChEBI" id="CHEBI:60239"/>
        <dbReference type="ChEBI" id="CHEBI:61352"/>
    </reaction>
    <physiologicalReaction direction="left-to-right" evidence="22">
        <dbReference type="Rhea" id="RHEA:77188"/>
    </physiologicalReaction>
</comment>
<comment type="subunit">
    <text evidence="4">Homodimer.</text>
</comment>
<dbReference type="SUPFAM" id="SSF53756">
    <property type="entry name" value="UDP-Glycosyltransferase/glycogen phosphorylase"/>
    <property type="match status" value="1"/>
</dbReference>
<evidence type="ECO:0000256" key="5">
    <source>
        <dbReference type="ARBA" id="ARBA00022676"/>
    </source>
</evidence>
<dbReference type="EC" id="2.4.1.-" evidence="24"/>
<keyword evidence="9 24" id="KW-1133">Transmembrane helix</keyword>
<comment type="catalytic activity">
    <reaction evidence="17">
        <text>an alpha-Neu5Ac-(2-&gt;3)-beta-D-Gal-(1-&gt;4)-beta-D-GlcNAc-(1-&gt;3)-beta-D-Gal-(1-&gt;4)-beta-D-GlcNAc derivative + GDP-beta-L-fucose = an alpha-Neu5Ac-(2-&gt;3)-beta-D-Gal-(1-&gt;4)-beta-D-GlcNAc-(1-&gt;3)-beta-D-Gal-(1-&gt;4)-[alpha-L-Fuc-(1-&gt;3)]-beta-D-GlcNAc derivative + GDP + H(+)</text>
        <dbReference type="Rhea" id="RHEA:68044"/>
        <dbReference type="ChEBI" id="CHEBI:15378"/>
        <dbReference type="ChEBI" id="CHEBI:57273"/>
        <dbReference type="ChEBI" id="CHEBI:58189"/>
        <dbReference type="ChEBI" id="CHEBI:145343"/>
        <dbReference type="ChEBI" id="CHEBI:176900"/>
    </reaction>
    <physiologicalReaction direction="left-to-right" evidence="17">
        <dbReference type="Rhea" id="RHEA:68045"/>
    </physiologicalReaction>
</comment>
<dbReference type="Pfam" id="PF00852">
    <property type="entry name" value="Glyco_transf_10"/>
    <property type="match status" value="1"/>
</dbReference>
<evidence type="ECO:0000259" key="25">
    <source>
        <dbReference type="Pfam" id="PF00852"/>
    </source>
</evidence>
<evidence type="ECO:0000256" key="10">
    <source>
        <dbReference type="ARBA" id="ARBA00023034"/>
    </source>
</evidence>
<evidence type="ECO:0000256" key="20">
    <source>
        <dbReference type="ARBA" id="ARBA00036757"/>
    </source>
</evidence>
<evidence type="ECO:0000256" key="15">
    <source>
        <dbReference type="ARBA" id="ARBA00029329"/>
    </source>
</evidence>
<evidence type="ECO:0000256" key="18">
    <source>
        <dbReference type="ARBA" id="ARBA00036295"/>
    </source>
</evidence>
<feature type="domain" description="Fucosyltransferase N-terminal" evidence="26">
    <location>
        <begin position="65"/>
        <end position="171"/>
    </location>
</feature>
<keyword evidence="14" id="KW-0325">Glycoprotein</keyword>
<evidence type="ECO:0000256" key="16">
    <source>
        <dbReference type="ARBA" id="ARBA00036053"/>
    </source>
</evidence>
<feature type="transmembrane region" description="Helical" evidence="24">
    <location>
        <begin position="12"/>
        <end position="37"/>
    </location>
</feature>
<evidence type="ECO:0000313" key="27">
    <source>
        <dbReference type="Ensembl" id="ENSGMOP00000013912.2"/>
    </source>
</evidence>
<evidence type="ECO:0000313" key="28">
    <source>
        <dbReference type="Proteomes" id="UP000694546"/>
    </source>
</evidence>
<dbReference type="PANTHER" id="PTHR11929">
    <property type="entry name" value="ALPHA- 1,3 -FUCOSYLTRANSFERASE"/>
    <property type="match status" value="1"/>
</dbReference>
<evidence type="ECO:0000256" key="7">
    <source>
        <dbReference type="ARBA" id="ARBA00022692"/>
    </source>
</evidence>
<evidence type="ECO:0000256" key="19">
    <source>
        <dbReference type="ARBA" id="ARBA00036481"/>
    </source>
</evidence>
<evidence type="ECO:0000256" key="4">
    <source>
        <dbReference type="ARBA" id="ARBA00011738"/>
    </source>
</evidence>
<dbReference type="GeneTree" id="ENSGT00940000164360"/>
<accession>A0A8C4ZFR8</accession>
<comment type="catalytic activity">
    <reaction evidence="20">
        <text>a neolactoside nLc4Cer + GDP-beta-L-fucose = a neolactoside III(3)-alpha-Fuc-nLc4Cer + GDP + H(+)</text>
        <dbReference type="Rhea" id="RHEA:48376"/>
        <dbReference type="ChEBI" id="CHEBI:15378"/>
        <dbReference type="ChEBI" id="CHEBI:57273"/>
        <dbReference type="ChEBI" id="CHEBI:58189"/>
        <dbReference type="ChEBI" id="CHEBI:90376"/>
        <dbReference type="ChEBI" id="CHEBI:90379"/>
    </reaction>
    <physiologicalReaction direction="left-to-right" evidence="20">
        <dbReference type="Rhea" id="RHEA:48377"/>
    </physiologicalReaction>
</comment>
<protein>
    <recommendedName>
        <fullName evidence="24">Fucosyltransferase</fullName>
        <ecNumber evidence="24">2.4.1.-</ecNumber>
    </recommendedName>
</protein>
<reference evidence="27" key="1">
    <citation type="submission" date="2025-08" db="UniProtKB">
        <authorList>
            <consortium name="Ensembl"/>
        </authorList>
    </citation>
    <scope>IDENTIFICATION</scope>
</reference>
<gene>
    <name evidence="27" type="primary">LOC115534695</name>
</gene>
<keyword evidence="6 24" id="KW-0808">Transferase</keyword>
<keyword evidence="11" id="KW-0443">Lipid metabolism</keyword>
<evidence type="ECO:0000259" key="26">
    <source>
        <dbReference type="Pfam" id="PF17039"/>
    </source>
</evidence>
<comment type="similarity">
    <text evidence="3 24">Belongs to the glycosyltransferase 10 family.</text>
</comment>
<evidence type="ECO:0000256" key="13">
    <source>
        <dbReference type="ARBA" id="ARBA00023157"/>
    </source>
</evidence>
<dbReference type="Proteomes" id="UP000694546">
    <property type="component" value="Chromosome 21"/>
</dbReference>
<evidence type="ECO:0000256" key="22">
    <source>
        <dbReference type="ARBA" id="ARBA00043828"/>
    </source>
</evidence>
<comment type="catalytic activity">
    <reaction evidence="15">
        <text>a beta-D-galactosyl-(1-&gt;4)-N-acetyl-beta-D-glucosaminyl derivative + GDP-beta-L-fucose = a beta-D-galactosyl-(1-&gt;4)-[alpha-L-fucosyl-(1-&gt;3)]-N-acetyl-beta-D-glucosaminyl derivative + GDP + H(+)</text>
        <dbReference type="Rhea" id="RHEA:14257"/>
        <dbReference type="ChEBI" id="CHEBI:15378"/>
        <dbReference type="ChEBI" id="CHEBI:57273"/>
        <dbReference type="ChEBI" id="CHEBI:58189"/>
        <dbReference type="ChEBI" id="CHEBI:133507"/>
        <dbReference type="ChEBI" id="CHEBI:137941"/>
        <dbReference type="EC" id="2.4.1.152"/>
    </reaction>
    <physiologicalReaction direction="left-to-right" evidence="15">
        <dbReference type="Rhea" id="RHEA:14258"/>
    </physiologicalReaction>
</comment>
<dbReference type="InterPro" id="IPR038577">
    <property type="entry name" value="GT10-like_C_sf"/>
</dbReference>
<dbReference type="Pfam" id="PF17039">
    <property type="entry name" value="Glyco_tran_10_N"/>
    <property type="match status" value="1"/>
</dbReference>
<dbReference type="RefSeq" id="XP_030201710.1">
    <property type="nucleotide sequence ID" value="XM_030345850.1"/>
</dbReference>
<keyword evidence="5 24" id="KW-0328">Glycosyltransferase</keyword>
<name>A0A8C4ZFR8_GADMO</name>
<dbReference type="OMA" id="ENHEFAH"/>
<keyword evidence="28" id="KW-1185">Reference proteome</keyword>
<evidence type="ECO:0000256" key="21">
    <source>
        <dbReference type="ARBA" id="ARBA00037848"/>
    </source>
</evidence>
<keyword evidence="8" id="KW-0735">Signal-anchor</keyword>
<keyword evidence="7 24" id="KW-0812">Transmembrane</keyword>
<comment type="pathway">
    <text evidence="2">Glycolipid biosynthesis.</text>
</comment>
<proteinExistence type="inferred from homology"/>
<dbReference type="Gene3D" id="3.40.50.11660">
    <property type="entry name" value="Glycosyl transferase family 10, C-terminal domain"/>
    <property type="match status" value="1"/>
</dbReference>
<dbReference type="InterPro" id="IPR001503">
    <property type="entry name" value="Glyco_trans_10"/>
</dbReference>
<comment type="subcellular location">
    <subcellularLocation>
        <location evidence="24">Golgi apparatus</location>
        <location evidence="24">Golgi stack membrane</location>
        <topology evidence="24">Single-pass type II membrane protein</topology>
    </subcellularLocation>
    <subcellularLocation>
        <location evidence="21">Golgi apparatus</location>
        <location evidence="21">trans-Golgi network membrane</location>
        <topology evidence="21">Single-pass type II membrane protein</topology>
    </subcellularLocation>
</comment>
<dbReference type="GeneID" id="115534695"/>
<evidence type="ECO:0000256" key="24">
    <source>
        <dbReference type="RuleBase" id="RU003832"/>
    </source>
</evidence>
<evidence type="ECO:0000256" key="8">
    <source>
        <dbReference type="ARBA" id="ARBA00022968"/>
    </source>
</evidence>
<evidence type="ECO:0000256" key="17">
    <source>
        <dbReference type="ARBA" id="ARBA00036234"/>
    </source>
</evidence>
<keyword evidence="13" id="KW-1015">Disulfide bond</keyword>
<sequence>MALKETNPSKPTVTGCLQLLCGVIFTLGTLLTLYITFIKSTLNGNCIPLPSDANRHYNPVQKVAKKPLILIWFWPEDLKFDLDDCKKHLNIDGCRLTDDRSLYLKAKEVIFFHDAIKDDLSNLPRLRRPAFQRWIWLNLQPPANTRRIEGADNLFNLSLNFRKDADIQVRWDLTYNKILGKAPSLPKKEHVVCYIKGDKVADNSTGHSYYKELAKHIDIKVFGGSLSWFQNTNFDAICSCKFQLAFEDLIYRDYITEKLNGPLAVGTVPVVLGPPRLNYEDFVPGDSFVHVNDFPNASSLADFLKRVDTDDTAYSRYFLWRQYFSAHRHPVTDNHKYLKAICSACDFSVRNRDYRVIRHLHKCPGTAGGGGGGISGT</sequence>
<evidence type="ECO:0000256" key="2">
    <source>
        <dbReference type="ARBA" id="ARBA00004934"/>
    </source>
</evidence>
<organism evidence="27 28">
    <name type="scientific">Gadus morhua</name>
    <name type="common">Atlantic cod</name>
    <dbReference type="NCBI Taxonomy" id="8049"/>
    <lineage>
        <taxon>Eukaryota</taxon>
        <taxon>Metazoa</taxon>
        <taxon>Chordata</taxon>
        <taxon>Craniata</taxon>
        <taxon>Vertebrata</taxon>
        <taxon>Euteleostomi</taxon>
        <taxon>Actinopterygii</taxon>
        <taxon>Neopterygii</taxon>
        <taxon>Teleostei</taxon>
        <taxon>Neoteleostei</taxon>
        <taxon>Acanthomorphata</taxon>
        <taxon>Zeiogadaria</taxon>
        <taxon>Gadariae</taxon>
        <taxon>Gadiformes</taxon>
        <taxon>Gadoidei</taxon>
        <taxon>Gadidae</taxon>
        <taxon>Gadus</taxon>
    </lineage>
</organism>
<comment type="pathway">
    <text evidence="1">Protein modification; protein glycosylation.</text>
</comment>
<keyword evidence="10 24" id="KW-0333">Golgi apparatus</keyword>
<evidence type="ECO:0000256" key="6">
    <source>
        <dbReference type="ARBA" id="ARBA00022679"/>
    </source>
</evidence>
<comment type="catalytic activity">
    <reaction evidence="19">
        <text>an N-acetyl-alpha-neuraminyl-(2-&gt;3)-beta-D-galactosyl-(1-&gt;4)-N-acetyl-beta-D-glucosaminyl derivative + GDP-beta-L-fucose = an alpha-Neu5Ac-(2-&gt;3)-beta-D-Gal-(1-&gt;4)-[alpha-L-Fuc-(1-&gt;3)]-beta-D-GlcNAc derivative + GDP + H(+)</text>
        <dbReference type="Rhea" id="RHEA:56076"/>
        <dbReference type="ChEBI" id="CHEBI:15378"/>
        <dbReference type="ChEBI" id="CHEBI:57273"/>
        <dbReference type="ChEBI" id="CHEBI:58189"/>
        <dbReference type="ChEBI" id="CHEBI:136545"/>
        <dbReference type="ChEBI" id="CHEBI:139509"/>
    </reaction>
    <physiologicalReaction direction="left-to-right" evidence="19">
        <dbReference type="Rhea" id="RHEA:56077"/>
    </physiologicalReaction>
</comment>
<dbReference type="PANTHER" id="PTHR11929:SF10">
    <property type="entry name" value="4-GALACTOSYL-N-ACETYLGLUCOSAMINIDE 3-ALPHA-L-FUCOSYLTRANSFERASE 9"/>
    <property type="match status" value="1"/>
</dbReference>
<dbReference type="UniPathway" id="UPA00378"/>
<dbReference type="GO" id="GO:0006629">
    <property type="term" value="P:lipid metabolic process"/>
    <property type="evidence" value="ECO:0007669"/>
    <property type="project" value="UniProtKB-KW"/>
</dbReference>
<dbReference type="GO" id="GO:0032580">
    <property type="term" value="C:Golgi cisterna membrane"/>
    <property type="evidence" value="ECO:0007669"/>
    <property type="project" value="UniProtKB-SubCell"/>
</dbReference>
<evidence type="ECO:0000256" key="14">
    <source>
        <dbReference type="ARBA" id="ARBA00023180"/>
    </source>
</evidence>
<evidence type="ECO:0000256" key="23">
    <source>
        <dbReference type="ARBA" id="ARBA00043838"/>
    </source>
</evidence>